<sequence length="1033" mass="118465">MDGTEVSFPWITRQLLTSSVHEERANTATGLNSRQNDAIGQPPKTFVLFVRLPNWKNEVFEICTLRKIKDFTEVFQVKQLLELSAGIPAFAASLHLSDGSHIPDDTPLILGKNISNGYTMHLKASDQWEHILKAVWKGNLPALIHLVTSAHTDNDGTKQLKQDNEKSSCALFVAASRGNLKICKELLKNGTNPNYTTFFGNSFLHSAAFKGNLEILQLLVACGANVRARNVQGQSALDIAVSAGFVDCAKWLWLHQWSIRITKSSEDSPKLSDFIPPAKKTEEKEPTPYRLRLKKPHGHLVKPGSLHHSQSLPSSRPRTAPMRKPNLQPMTGHRIKTNEHEIPVAVLVPEIAMSLKRERSIPSKFECRSSNQLDAGIYGKVNHLHSYDEHFRTKAPSEGYVRSPLSSRMEYSRLMKTEKGKPEEQEKTHFKNILSNLHGTSALDTTRKSPIKEPVNRQEIIRQEAVKSFGLSQAALSSTHLENEYFVEKHDRTLHDTLSESKAKLHVEKHTKPEEKQIVEGRVNNGTWNPDYKSPVKTPAPKRVVPTEQTESAKPPVKSVDNKTQPIKSLKEPAKSQANSKKTKNTQEMEAARKQAQKEKNDKAYNDWLASKQREKISKRKYEILNSLGDGNFENQEPDRVTPVRTWGITYEEWLKSKQDSPQPAIVTKENPEKKVSKKRFSRGKTFDEWVYEKNAEASKTHNSPEKDDQKDEELKEMRKQKFENWVSRKSESARKERRKTEQLELTKLVEMQNDYVQWKSRPRVMSFEEWRKRKQNEIRLSTINKAQHNEVEHVGAWVSQERQELAERAFKRWLLRKQSTDLQRAQSDLKAARKKREKVEAKIQIRLEQLRARKEMRRKMRQKQASIATEESSDSDEEDLETLNNELTAIDNQIKNMTLDESEMIQTKEINEEATNTDKEEGPQEDKNQLEDLKPNVNEQNIKTPEKNEHTPEKEGENVMNPDENKDTVNFTFEAEKTKELVLAMDNSENNVTDSNTNSDQKIVDKSMVEIKPDEPPNKPTEAAIDSSHHQL</sequence>
<feature type="region of interest" description="Disordered" evidence="3">
    <location>
        <begin position="658"/>
        <end position="680"/>
    </location>
</feature>
<dbReference type="PROSITE" id="PS50297">
    <property type="entry name" value="ANK_REP_REGION"/>
    <property type="match status" value="1"/>
</dbReference>
<dbReference type="EMBL" id="LR782920">
    <property type="protein sequence ID" value="CAB3221742.1"/>
    <property type="molecule type" value="mRNA"/>
</dbReference>
<feature type="region of interest" description="Disordered" evidence="3">
    <location>
        <begin position="857"/>
        <end position="881"/>
    </location>
</feature>
<feature type="coiled-coil region" evidence="2">
    <location>
        <begin position="816"/>
        <end position="850"/>
    </location>
</feature>
<protein>
    <submittedName>
        <fullName evidence="4">Ankyrin repeat domain-containing protein 11-like</fullName>
    </submittedName>
</protein>
<name>A0A6F9D5W0_9ASCI</name>
<dbReference type="Gene3D" id="1.25.40.20">
    <property type="entry name" value="Ankyrin repeat-containing domain"/>
    <property type="match status" value="1"/>
</dbReference>
<feature type="region of interest" description="Disordered" evidence="3">
    <location>
        <begin position="988"/>
        <end position="1033"/>
    </location>
</feature>
<feature type="region of interest" description="Disordered" evidence="3">
    <location>
        <begin position="912"/>
        <end position="967"/>
    </location>
</feature>
<feature type="region of interest" description="Disordered" evidence="3">
    <location>
        <begin position="696"/>
        <end position="719"/>
    </location>
</feature>
<feature type="compositionally biased region" description="Basic and acidic residues" evidence="3">
    <location>
        <begin position="1003"/>
        <end position="1018"/>
    </location>
</feature>
<feature type="region of interest" description="Disordered" evidence="3">
    <location>
        <begin position="267"/>
        <end position="286"/>
    </location>
</feature>
<dbReference type="PANTHER" id="PTHR22677">
    <property type="entry name" value="ANKYRIN REPEAT DOMAIN-CONTAINING PROTEIN 60"/>
    <property type="match status" value="1"/>
</dbReference>
<evidence type="ECO:0000256" key="1">
    <source>
        <dbReference type="PROSITE-ProRule" id="PRU00023"/>
    </source>
</evidence>
<feature type="compositionally biased region" description="Basic and acidic residues" evidence="3">
    <location>
        <begin position="502"/>
        <end position="519"/>
    </location>
</feature>
<dbReference type="AlphaFoldDB" id="A0A6F9D5W0"/>
<dbReference type="SUPFAM" id="SSF48403">
    <property type="entry name" value="Ankyrin repeat"/>
    <property type="match status" value="1"/>
</dbReference>
<dbReference type="InterPro" id="IPR036770">
    <property type="entry name" value="Ankyrin_rpt-contain_sf"/>
</dbReference>
<feature type="compositionally biased region" description="Polar residues" evidence="3">
    <location>
        <begin position="307"/>
        <end position="317"/>
    </location>
</feature>
<dbReference type="PANTHER" id="PTHR22677:SF4">
    <property type="entry name" value="USHER SYNDROME TYPE-1G PROTEIN-LIKE PROTEIN"/>
    <property type="match status" value="1"/>
</dbReference>
<feature type="compositionally biased region" description="Basic and acidic residues" evidence="3">
    <location>
        <begin position="917"/>
        <end position="935"/>
    </location>
</feature>
<evidence type="ECO:0000313" key="4">
    <source>
        <dbReference type="EMBL" id="CAB3221742.1"/>
    </source>
</evidence>
<dbReference type="InterPro" id="IPR039323">
    <property type="entry name" value="ANKRD_45/46/60"/>
</dbReference>
<organism evidence="4">
    <name type="scientific">Phallusia mammillata</name>
    <dbReference type="NCBI Taxonomy" id="59560"/>
    <lineage>
        <taxon>Eukaryota</taxon>
        <taxon>Metazoa</taxon>
        <taxon>Chordata</taxon>
        <taxon>Tunicata</taxon>
        <taxon>Ascidiacea</taxon>
        <taxon>Phlebobranchia</taxon>
        <taxon>Ascidiidae</taxon>
        <taxon>Phallusia</taxon>
    </lineage>
</organism>
<evidence type="ECO:0000256" key="3">
    <source>
        <dbReference type="SAM" id="MobiDB-lite"/>
    </source>
</evidence>
<reference evidence="4" key="1">
    <citation type="submission" date="2020-04" db="EMBL/GenBank/DDBJ databases">
        <authorList>
            <person name="Neveu A P."/>
        </authorList>
    </citation>
    <scope>NUCLEOTIDE SEQUENCE</scope>
    <source>
        <tissue evidence="4">Whole embryo</tissue>
    </source>
</reference>
<feature type="region of interest" description="Disordered" evidence="3">
    <location>
        <begin position="300"/>
        <end position="331"/>
    </location>
</feature>
<keyword evidence="1" id="KW-0040">ANK repeat</keyword>
<dbReference type="InterPro" id="IPR002110">
    <property type="entry name" value="Ankyrin_rpt"/>
</dbReference>
<keyword evidence="2" id="KW-0175">Coiled coil</keyword>
<accession>A0A6F9D5W0</accession>
<feature type="repeat" description="ANK" evidence="1">
    <location>
        <begin position="199"/>
        <end position="231"/>
    </location>
</feature>
<dbReference type="Pfam" id="PF12796">
    <property type="entry name" value="Ank_2"/>
    <property type="match status" value="1"/>
</dbReference>
<feature type="region of interest" description="Disordered" evidence="3">
    <location>
        <begin position="502"/>
        <end position="604"/>
    </location>
</feature>
<dbReference type="SMART" id="SM00248">
    <property type="entry name" value="ANK"/>
    <property type="match status" value="3"/>
</dbReference>
<feature type="compositionally biased region" description="Basic and acidic residues" evidence="3">
    <location>
        <begin position="585"/>
        <end position="604"/>
    </location>
</feature>
<dbReference type="PROSITE" id="PS50088">
    <property type="entry name" value="ANK_REPEAT"/>
    <property type="match status" value="1"/>
</dbReference>
<feature type="compositionally biased region" description="Polar residues" evidence="3">
    <location>
        <begin position="988"/>
        <end position="1002"/>
    </location>
</feature>
<feature type="compositionally biased region" description="Acidic residues" evidence="3">
    <location>
        <begin position="872"/>
        <end position="881"/>
    </location>
</feature>
<evidence type="ECO:0000256" key="2">
    <source>
        <dbReference type="SAM" id="Coils"/>
    </source>
</evidence>
<proteinExistence type="evidence at transcript level"/>
<feature type="compositionally biased region" description="Basic and acidic residues" evidence="3">
    <location>
        <begin position="945"/>
        <end position="967"/>
    </location>
</feature>
<gene>
    <name evidence="4" type="primary">Ankrd11-002</name>
</gene>